<reference evidence="1 2" key="1">
    <citation type="submission" date="2019-01" db="EMBL/GenBank/DDBJ databases">
        <title>Coherence of Microcystis species and biogeography revealed through population genomics.</title>
        <authorList>
            <person name="Perez-Carrascal O.M."/>
            <person name="Terrat Y."/>
            <person name="Giani A."/>
            <person name="Fortin N."/>
            <person name="Tromas N."/>
            <person name="Shapiro B.J."/>
        </authorList>
    </citation>
    <scope>NUCLEOTIDE SEQUENCE [LARGE SCALE GENOMIC DNA]</scope>
    <source>
        <strain evidence="1">Ma_SC_T_19800800_S464</strain>
    </source>
</reference>
<accession>A0A552DC45</accession>
<dbReference type="Proteomes" id="UP000319313">
    <property type="component" value="Unassembled WGS sequence"/>
</dbReference>
<dbReference type="EMBL" id="SFBL01000233">
    <property type="protein sequence ID" value="TRU19779.1"/>
    <property type="molecule type" value="Genomic_DNA"/>
</dbReference>
<proteinExistence type="predicted"/>
<sequence>MTTPTQQMQFQPIFVEGDETEIIPPEDIAESDAAWQDYLTGKDQGISLEELEQDLWGENLE</sequence>
<evidence type="ECO:0000313" key="1">
    <source>
        <dbReference type="EMBL" id="TRU19779.1"/>
    </source>
</evidence>
<organism evidence="1 2">
    <name type="scientific">Microcystis aeruginosa Ma_SC_T_19800800_S464</name>
    <dbReference type="NCBI Taxonomy" id="2486257"/>
    <lineage>
        <taxon>Bacteria</taxon>
        <taxon>Bacillati</taxon>
        <taxon>Cyanobacteriota</taxon>
        <taxon>Cyanophyceae</taxon>
        <taxon>Oscillatoriophycideae</taxon>
        <taxon>Chroococcales</taxon>
        <taxon>Microcystaceae</taxon>
        <taxon>Microcystis</taxon>
    </lineage>
</organism>
<dbReference type="AlphaFoldDB" id="A0A552DC45"/>
<protein>
    <submittedName>
        <fullName evidence="1">Uncharacterized protein</fullName>
    </submittedName>
</protein>
<gene>
    <name evidence="1" type="ORF">EWV81_23315</name>
</gene>
<name>A0A552DC45_MICAE</name>
<evidence type="ECO:0000313" key="2">
    <source>
        <dbReference type="Proteomes" id="UP000319313"/>
    </source>
</evidence>
<comment type="caution">
    <text evidence="1">The sequence shown here is derived from an EMBL/GenBank/DDBJ whole genome shotgun (WGS) entry which is preliminary data.</text>
</comment>